<feature type="domain" description="MrpA C-terminal/MbhD" evidence="7">
    <location>
        <begin position="11"/>
        <end position="75"/>
    </location>
</feature>
<keyword evidence="5 6" id="KW-0472">Membrane</keyword>
<keyword evidence="9" id="KW-1185">Reference proteome</keyword>
<organism evidence="8 9">
    <name type="scientific">Halarsenatibacter silvermanii</name>
    <dbReference type="NCBI Taxonomy" id="321763"/>
    <lineage>
        <taxon>Bacteria</taxon>
        <taxon>Bacillati</taxon>
        <taxon>Bacillota</taxon>
        <taxon>Clostridia</taxon>
        <taxon>Halanaerobiales</taxon>
        <taxon>Halarsenatibacteraceae</taxon>
        <taxon>Halarsenatibacter</taxon>
    </lineage>
</organism>
<evidence type="ECO:0000256" key="1">
    <source>
        <dbReference type="ARBA" id="ARBA00004651"/>
    </source>
</evidence>
<keyword evidence="2" id="KW-1003">Cell membrane</keyword>
<dbReference type="EMBL" id="FNGO01000005">
    <property type="protein sequence ID" value="SDL48972.1"/>
    <property type="molecule type" value="Genomic_DNA"/>
</dbReference>
<dbReference type="Pfam" id="PF13244">
    <property type="entry name" value="MbhD"/>
    <property type="match status" value="1"/>
</dbReference>
<keyword evidence="3 6" id="KW-0812">Transmembrane</keyword>
<dbReference type="InterPro" id="IPR025383">
    <property type="entry name" value="MrpA_C/MbhD"/>
</dbReference>
<accession>A0A1G9KHB3</accession>
<comment type="subcellular location">
    <subcellularLocation>
        <location evidence="1">Cell membrane</location>
        <topology evidence="1">Multi-pass membrane protein</topology>
    </subcellularLocation>
</comment>
<dbReference type="InterPro" id="IPR042106">
    <property type="entry name" value="Nuo/plastoQ_OxRdtase_6_NuoJ"/>
</dbReference>
<keyword evidence="4 6" id="KW-1133">Transmembrane helix</keyword>
<evidence type="ECO:0000313" key="9">
    <source>
        <dbReference type="Proteomes" id="UP000199476"/>
    </source>
</evidence>
<dbReference type="STRING" id="321763.SAMN04488692_10516"/>
<dbReference type="OrthoDB" id="7875411at2"/>
<name>A0A1G9KHB3_9FIRM</name>
<evidence type="ECO:0000256" key="6">
    <source>
        <dbReference type="SAM" id="Phobius"/>
    </source>
</evidence>
<dbReference type="RefSeq" id="WP_089758745.1">
    <property type="nucleotide sequence ID" value="NZ_FNGO01000005.1"/>
</dbReference>
<dbReference type="Proteomes" id="UP000199476">
    <property type="component" value="Unassembled WGS sequence"/>
</dbReference>
<reference evidence="8 9" key="1">
    <citation type="submission" date="2016-10" db="EMBL/GenBank/DDBJ databases">
        <authorList>
            <person name="de Groot N.N."/>
        </authorList>
    </citation>
    <scope>NUCLEOTIDE SEQUENCE [LARGE SCALE GENOMIC DNA]</scope>
    <source>
        <strain evidence="8 9">SLAS-1</strain>
    </source>
</reference>
<sequence>MNDLIFYFLLLLLVMAAGYALFSRNLLNSVVTLSIFSGLLVVILIALQAPDVALAEAVISAGIMTSFFIITISKTGGAE</sequence>
<gene>
    <name evidence="8" type="ORF">SAMN04488692_10516</name>
</gene>
<dbReference type="Gene3D" id="1.20.120.1200">
    <property type="entry name" value="NADH-ubiquinone/plastoquinone oxidoreductase chain 6, subunit NuoJ"/>
    <property type="match status" value="1"/>
</dbReference>
<evidence type="ECO:0000256" key="5">
    <source>
        <dbReference type="ARBA" id="ARBA00023136"/>
    </source>
</evidence>
<evidence type="ECO:0000256" key="4">
    <source>
        <dbReference type="ARBA" id="ARBA00022989"/>
    </source>
</evidence>
<evidence type="ECO:0000256" key="2">
    <source>
        <dbReference type="ARBA" id="ARBA00022475"/>
    </source>
</evidence>
<dbReference type="AlphaFoldDB" id="A0A1G9KHB3"/>
<proteinExistence type="predicted"/>
<feature type="transmembrane region" description="Helical" evidence="6">
    <location>
        <begin position="54"/>
        <end position="73"/>
    </location>
</feature>
<evidence type="ECO:0000256" key="3">
    <source>
        <dbReference type="ARBA" id="ARBA00022692"/>
    </source>
</evidence>
<evidence type="ECO:0000259" key="7">
    <source>
        <dbReference type="Pfam" id="PF13244"/>
    </source>
</evidence>
<protein>
    <submittedName>
        <fullName evidence="8">Uncharacterized MnhB-related membrane protein</fullName>
    </submittedName>
</protein>
<dbReference type="GO" id="GO:0005886">
    <property type="term" value="C:plasma membrane"/>
    <property type="evidence" value="ECO:0007669"/>
    <property type="project" value="UniProtKB-SubCell"/>
</dbReference>
<feature type="transmembrane region" description="Helical" evidence="6">
    <location>
        <begin position="26"/>
        <end position="47"/>
    </location>
</feature>
<evidence type="ECO:0000313" key="8">
    <source>
        <dbReference type="EMBL" id="SDL48972.1"/>
    </source>
</evidence>